<dbReference type="EMBL" id="CM023478">
    <property type="protein sequence ID" value="KAH7932669.1"/>
    <property type="molecule type" value="Genomic_DNA"/>
</dbReference>
<name>A0ACB8BZP7_DERSI</name>
<gene>
    <name evidence="1" type="ORF">HPB49_000589</name>
</gene>
<evidence type="ECO:0000313" key="1">
    <source>
        <dbReference type="EMBL" id="KAH7932669.1"/>
    </source>
</evidence>
<accession>A0ACB8BZP7</accession>
<organism evidence="1 2">
    <name type="scientific">Dermacentor silvarum</name>
    <name type="common">Tick</name>
    <dbReference type="NCBI Taxonomy" id="543639"/>
    <lineage>
        <taxon>Eukaryota</taxon>
        <taxon>Metazoa</taxon>
        <taxon>Ecdysozoa</taxon>
        <taxon>Arthropoda</taxon>
        <taxon>Chelicerata</taxon>
        <taxon>Arachnida</taxon>
        <taxon>Acari</taxon>
        <taxon>Parasitiformes</taxon>
        <taxon>Ixodida</taxon>
        <taxon>Ixodoidea</taxon>
        <taxon>Ixodidae</taxon>
        <taxon>Rhipicephalinae</taxon>
        <taxon>Dermacentor</taxon>
    </lineage>
</organism>
<comment type="caution">
    <text evidence="1">The sequence shown here is derived from an EMBL/GenBank/DDBJ whole genome shotgun (WGS) entry which is preliminary data.</text>
</comment>
<reference evidence="1" key="1">
    <citation type="submission" date="2020-05" db="EMBL/GenBank/DDBJ databases">
        <title>Large-scale comparative analyses of tick genomes elucidate their genetic diversity and vector capacities.</title>
        <authorList>
            <person name="Jia N."/>
            <person name="Wang J."/>
            <person name="Shi W."/>
            <person name="Du L."/>
            <person name="Sun Y."/>
            <person name="Zhan W."/>
            <person name="Jiang J."/>
            <person name="Wang Q."/>
            <person name="Zhang B."/>
            <person name="Ji P."/>
            <person name="Sakyi L.B."/>
            <person name="Cui X."/>
            <person name="Yuan T."/>
            <person name="Jiang B."/>
            <person name="Yang W."/>
            <person name="Lam T.T.-Y."/>
            <person name="Chang Q."/>
            <person name="Ding S."/>
            <person name="Wang X."/>
            <person name="Zhu J."/>
            <person name="Ruan X."/>
            <person name="Zhao L."/>
            <person name="Wei J."/>
            <person name="Que T."/>
            <person name="Du C."/>
            <person name="Cheng J."/>
            <person name="Dai P."/>
            <person name="Han X."/>
            <person name="Huang E."/>
            <person name="Gao Y."/>
            <person name="Liu J."/>
            <person name="Shao H."/>
            <person name="Ye R."/>
            <person name="Li L."/>
            <person name="Wei W."/>
            <person name="Wang X."/>
            <person name="Wang C."/>
            <person name="Yang T."/>
            <person name="Huo Q."/>
            <person name="Li W."/>
            <person name="Guo W."/>
            <person name="Chen H."/>
            <person name="Zhou L."/>
            <person name="Ni X."/>
            <person name="Tian J."/>
            <person name="Zhou Y."/>
            <person name="Sheng Y."/>
            <person name="Liu T."/>
            <person name="Pan Y."/>
            <person name="Xia L."/>
            <person name="Li J."/>
            <person name="Zhao F."/>
            <person name="Cao W."/>
        </authorList>
    </citation>
    <scope>NUCLEOTIDE SEQUENCE</scope>
    <source>
        <strain evidence="1">Dsil-2018</strain>
    </source>
</reference>
<sequence>MQTFYAGLQLNNDFRNLSKDSGSESMLVRFRFRAVAYFLACAVVTGVAIMTVLLVVLPRPRRDAQRPRALLCVREECFLGGSVMSRALDLNRDPCDDFYAYALRELEAHRSWQPFRARRRPAQNAVQVCHYRLTIEKGGKNNRAALLLDQQYGKDFIGHTAKLYRSCIEAIRGNQDHTMKLRAFLQERGLFWPRPAPFNATTDPLLVLVDLSLNWRLDLWFHVALVSAPGSNSVHVRLQPGIVNQDWARFLWMMRHDGQMTYLSYQQEASKLFTKDGLETMTRYVMEQLASLELQVAQQLSTGNMTLQPPRGSRGGRKPCDRVAWRHADCLTPGVQPSRWLAALSRHVGPSFLLVCLTPATGHILYDVKNFHHTVSVKLVPTEPHCEHIF</sequence>
<protein>
    <submittedName>
        <fullName evidence="1">Uncharacterized protein</fullName>
    </submittedName>
</protein>
<proteinExistence type="predicted"/>
<evidence type="ECO:0000313" key="2">
    <source>
        <dbReference type="Proteomes" id="UP000821865"/>
    </source>
</evidence>
<keyword evidence="2" id="KW-1185">Reference proteome</keyword>
<dbReference type="Proteomes" id="UP000821865">
    <property type="component" value="Chromosome 9"/>
</dbReference>